<name>A0A2U2AM16_9GAMM</name>
<dbReference type="SUPFAM" id="SSF46785">
    <property type="entry name" value="Winged helix' DNA-binding domain"/>
    <property type="match status" value="1"/>
</dbReference>
<dbReference type="Pfam" id="PF07729">
    <property type="entry name" value="FCD"/>
    <property type="match status" value="1"/>
</dbReference>
<dbReference type="InterPro" id="IPR000524">
    <property type="entry name" value="Tscrpt_reg_HTH_GntR"/>
</dbReference>
<dbReference type="PANTHER" id="PTHR43537">
    <property type="entry name" value="TRANSCRIPTIONAL REGULATOR, GNTR FAMILY"/>
    <property type="match status" value="1"/>
</dbReference>
<accession>A0A2U2AM16</accession>
<keyword evidence="3" id="KW-0804">Transcription</keyword>
<gene>
    <name evidence="5" type="ORF">DC082_01510</name>
</gene>
<dbReference type="SMART" id="SM00895">
    <property type="entry name" value="FCD"/>
    <property type="match status" value="1"/>
</dbReference>
<dbReference type="EMBL" id="QEWR01000002">
    <property type="protein sequence ID" value="PWD84249.1"/>
    <property type="molecule type" value="Genomic_DNA"/>
</dbReference>
<evidence type="ECO:0000313" key="6">
    <source>
        <dbReference type="Proteomes" id="UP000244948"/>
    </source>
</evidence>
<dbReference type="GO" id="GO:0003677">
    <property type="term" value="F:DNA binding"/>
    <property type="evidence" value="ECO:0007669"/>
    <property type="project" value="UniProtKB-KW"/>
</dbReference>
<keyword evidence="2" id="KW-0238">DNA-binding</keyword>
<dbReference type="InterPro" id="IPR008920">
    <property type="entry name" value="TF_FadR/GntR_C"/>
</dbReference>
<feature type="domain" description="HTH gntR-type" evidence="4">
    <location>
        <begin position="8"/>
        <end position="75"/>
    </location>
</feature>
<keyword evidence="1" id="KW-0805">Transcription regulation</keyword>
<reference evidence="5 6" key="1">
    <citation type="journal article" date="2018" name="Genome Announc.">
        <title>Ignatzschineria cameli sp. nov., isolated from necrotic foot tissue of dromedaries (Camelus dromedarius) and associated maggots (Wohlfahrtia species) in Dubai.</title>
        <authorList>
            <person name="Tsang C.C."/>
            <person name="Tang J.Y."/>
            <person name="Fong J.Y."/>
            <person name="Kinne J."/>
            <person name="Lee H.H."/>
            <person name="Joseph M."/>
            <person name="Jose S."/>
            <person name="Schuster R.K."/>
            <person name="Tang Y."/>
            <person name="Sivakumar S."/>
            <person name="Chen J.H."/>
            <person name="Teng J.L."/>
            <person name="Lau S.K."/>
            <person name="Wernery U."/>
            <person name="Woo P.C."/>
        </authorList>
    </citation>
    <scope>NUCLEOTIDE SEQUENCE [LARGE SCALE GENOMIC DNA]</scope>
    <source>
        <strain evidence="5 6">KCTC 22643</strain>
    </source>
</reference>
<dbReference type="InterPro" id="IPR036390">
    <property type="entry name" value="WH_DNA-bd_sf"/>
</dbReference>
<dbReference type="PANTHER" id="PTHR43537:SF5">
    <property type="entry name" value="UXU OPERON TRANSCRIPTIONAL REGULATOR"/>
    <property type="match status" value="1"/>
</dbReference>
<proteinExistence type="predicted"/>
<dbReference type="InterPro" id="IPR011711">
    <property type="entry name" value="GntR_C"/>
</dbReference>
<dbReference type="SMART" id="SM00345">
    <property type="entry name" value="HTH_GNTR"/>
    <property type="match status" value="1"/>
</dbReference>
<dbReference type="SUPFAM" id="SSF48008">
    <property type="entry name" value="GntR ligand-binding domain-like"/>
    <property type="match status" value="1"/>
</dbReference>
<dbReference type="Gene3D" id="1.10.10.10">
    <property type="entry name" value="Winged helix-like DNA-binding domain superfamily/Winged helix DNA-binding domain"/>
    <property type="match status" value="1"/>
</dbReference>
<dbReference type="Pfam" id="PF00392">
    <property type="entry name" value="GntR"/>
    <property type="match status" value="1"/>
</dbReference>
<comment type="caution">
    <text evidence="5">The sequence shown here is derived from an EMBL/GenBank/DDBJ whole genome shotgun (WGS) entry which is preliminary data.</text>
</comment>
<keyword evidence="6" id="KW-1185">Reference proteome</keyword>
<dbReference type="InterPro" id="IPR036388">
    <property type="entry name" value="WH-like_DNA-bd_sf"/>
</dbReference>
<dbReference type="PROSITE" id="PS50949">
    <property type="entry name" value="HTH_GNTR"/>
    <property type="match status" value="1"/>
</dbReference>
<dbReference type="Proteomes" id="UP000244948">
    <property type="component" value="Unassembled WGS sequence"/>
</dbReference>
<dbReference type="Gene3D" id="1.20.120.530">
    <property type="entry name" value="GntR ligand-binding domain-like"/>
    <property type="match status" value="1"/>
</dbReference>
<evidence type="ECO:0000259" key="4">
    <source>
        <dbReference type="PROSITE" id="PS50949"/>
    </source>
</evidence>
<evidence type="ECO:0000313" key="5">
    <source>
        <dbReference type="EMBL" id="PWD84249.1"/>
    </source>
</evidence>
<dbReference type="RefSeq" id="WP_109235451.1">
    <property type="nucleotide sequence ID" value="NZ_BMXZ01000001.1"/>
</dbReference>
<evidence type="ECO:0000256" key="3">
    <source>
        <dbReference type="ARBA" id="ARBA00023163"/>
    </source>
</evidence>
<sequence length="237" mass="26842">MKKLKKIESLSDQAFELLREAILNNVLEPGKLYSATEIGEWVGASRTPIREAAQQLANIGLVRIERNRGIRILPTSLKDLLESFQIRLMLEVPLVRKVAMIRTEDDLKALNIAYQNLFKAAEADDAKATLQADKEYHSALLKIAAVERALTIIDNTRNTVLLSGPSTIPHSRTCLEAFEDHQELHKAILNGDPDNAGKEMERHIINTARLLVTQESNSRENWNDTDILEQFSWIHKQ</sequence>
<evidence type="ECO:0000256" key="2">
    <source>
        <dbReference type="ARBA" id="ARBA00023125"/>
    </source>
</evidence>
<dbReference type="GO" id="GO:0003700">
    <property type="term" value="F:DNA-binding transcription factor activity"/>
    <property type="evidence" value="ECO:0007669"/>
    <property type="project" value="InterPro"/>
</dbReference>
<dbReference type="AlphaFoldDB" id="A0A2U2AM16"/>
<organism evidence="5 6">
    <name type="scientific">Ignatzschineria indica</name>
    <dbReference type="NCBI Taxonomy" id="472583"/>
    <lineage>
        <taxon>Bacteria</taxon>
        <taxon>Pseudomonadati</taxon>
        <taxon>Pseudomonadota</taxon>
        <taxon>Gammaproteobacteria</taxon>
        <taxon>Cardiobacteriales</taxon>
        <taxon>Ignatzschineriaceae</taxon>
        <taxon>Ignatzschineria</taxon>
    </lineage>
</organism>
<evidence type="ECO:0000256" key="1">
    <source>
        <dbReference type="ARBA" id="ARBA00023015"/>
    </source>
</evidence>
<protein>
    <submittedName>
        <fullName evidence="5">GntR family transcriptional regulator</fullName>
    </submittedName>
</protein>